<dbReference type="EMBL" id="CAJNOL010002103">
    <property type="protein sequence ID" value="CAF1462189.1"/>
    <property type="molecule type" value="Genomic_DNA"/>
</dbReference>
<protein>
    <submittedName>
        <fullName evidence="1">Uncharacterized protein</fullName>
    </submittedName>
</protein>
<comment type="caution">
    <text evidence="1">The sequence shown here is derived from an EMBL/GenBank/DDBJ whole genome shotgun (WGS) entry which is preliminary data.</text>
</comment>
<evidence type="ECO:0000313" key="2">
    <source>
        <dbReference type="Proteomes" id="UP000663870"/>
    </source>
</evidence>
<organism evidence="1 2">
    <name type="scientific">Rotaria sordida</name>
    <dbReference type="NCBI Taxonomy" id="392033"/>
    <lineage>
        <taxon>Eukaryota</taxon>
        <taxon>Metazoa</taxon>
        <taxon>Spiralia</taxon>
        <taxon>Gnathifera</taxon>
        <taxon>Rotifera</taxon>
        <taxon>Eurotatoria</taxon>
        <taxon>Bdelloidea</taxon>
        <taxon>Philodinida</taxon>
        <taxon>Philodinidae</taxon>
        <taxon>Rotaria</taxon>
    </lineage>
</organism>
<proteinExistence type="predicted"/>
<dbReference type="AlphaFoldDB" id="A0A815QHJ7"/>
<sequence>MDELTTNQDQFQQMITEQESQPNCHPLIKKINEWTQESIDKIHRADEDARKQLLTILFTHRSKVTNDLTYFIQELSKARNEDDYIETDLVEWIERLNKLQRDLNVVQTISFCTDNNDSALISKIYINGISTDFFSQTICDIQIIEDGKVVIHGQTNQNAVACGTGEYSFREH</sequence>
<evidence type="ECO:0000313" key="1">
    <source>
        <dbReference type="EMBL" id="CAF1462189.1"/>
    </source>
</evidence>
<accession>A0A815QHJ7</accession>
<reference evidence="1" key="1">
    <citation type="submission" date="2021-02" db="EMBL/GenBank/DDBJ databases">
        <authorList>
            <person name="Nowell W R."/>
        </authorList>
    </citation>
    <scope>NUCLEOTIDE SEQUENCE</scope>
</reference>
<gene>
    <name evidence="1" type="ORF">JXQ802_LOCUS38234</name>
</gene>
<keyword evidence="2" id="KW-1185">Reference proteome</keyword>
<dbReference type="Proteomes" id="UP000663870">
    <property type="component" value="Unassembled WGS sequence"/>
</dbReference>
<name>A0A815QHJ7_9BILA</name>